<proteinExistence type="predicted"/>
<organism evidence="1 2">
    <name type="scientific">Pseudoclavibacter endophyticus</name>
    <dbReference type="NCBI Taxonomy" id="1778590"/>
    <lineage>
        <taxon>Bacteria</taxon>
        <taxon>Bacillati</taxon>
        <taxon>Actinomycetota</taxon>
        <taxon>Actinomycetes</taxon>
        <taxon>Micrococcales</taxon>
        <taxon>Microbacteriaceae</taxon>
        <taxon>Pseudoclavibacter</taxon>
    </lineage>
</organism>
<sequence length="144" mass="15920">MAAPASFTDFTDADCLARLSGKSFGRLAFHVSGLIEIFPVNYRLVGRRILFRTAPGTKLAGTIIASDVAFQVDSIDEETAWSVIAHGRARLLETADEIEQASQLPLRPWVQTPTQEFVEILIARAKGREYRLGPDPLPEHEARS</sequence>
<comment type="caution">
    <text evidence="1">The sequence shown here is derived from an EMBL/GenBank/DDBJ whole genome shotgun (WGS) entry which is preliminary data.</text>
</comment>
<keyword evidence="2" id="KW-1185">Reference proteome</keyword>
<evidence type="ECO:0000313" key="2">
    <source>
        <dbReference type="Proteomes" id="UP000431744"/>
    </source>
</evidence>
<protein>
    <submittedName>
        <fullName evidence="1">Pyridoxamine 5'-phosphate oxidase family protein</fullName>
    </submittedName>
</protein>
<name>A0A6H9WQF1_9MICO</name>
<evidence type="ECO:0000313" key="1">
    <source>
        <dbReference type="EMBL" id="KAB1649015.1"/>
    </source>
</evidence>
<dbReference type="InterPro" id="IPR024747">
    <property type="entry name" value="Pyridox_Oxase-rel"/>
</dbReference>
<gene>
    <name evidence="1" type="ORF">F8O04_01635</name>
</gene>
<dbReference type="EMBL" id="WBJY01000001">
    <property type="protein sequence ID" value="KAB1649015.1"/>
    <property type="molecule type" value="Genomic_DNA"/>
</dbReference>
<reference evidence="1 2" key="1">
    <citation type="submission" date="2019-09" db="EMBL/GenBank/DDBJ databases">
        <title>Phylogeny of genus Pseudoclavibacter and closely related genus.</title>
        <authorList>
            <person name="Li Y."/>
        </authorList>
    </citation>
    <scope>NUCLEOTIDE SEQUENCE [LARGE SCALE GENOMIC DNA]</scope>
    <source>
        <strain evidence="1 2">EGI 60007</strain>
    </source>
</reference>
<dbReference type="OrthoDB" id="7062584at2"/>
<dbReference type="AlphaFoldDB" id="A0A6H9WQF1"/>
<dbReference type="Proteomes" id="UP000431744">
    <property type="component" value="Unassembled WGS sequence"/>
</dbReference>
<dbReference type="Gene3D" id="2.30.110.10">
    <property type="entry name" value="Electron Transport, Fmn-binding Protein, Chain A"/>
    <property type="match status" value="1"/>
</dbReference>
<dbReference type="Pfam" id="PF12900">
    <property type="entry name" value="Pyridox_ox_2"/>
    <property type="match status" value="1"/>
</dbReference>
<dbReference type="RefSeq" id="WP_158027568.1">
    <property type="nucleotide sequence ID" value="NZ_BMHG01000001.1"/>
</dbReference>
<dbReference type="SUPFAM" id="SSF50475">
    <property type="entry name" value="FMN-binding split barrel"/>
    <property type="match status" value="1"/>
</dbReference>
<accession>A0A6H9WQF1</accession>
<dbReference type="InterPro" id="IPR012349">
    <property type="entry name" value="Split_barrel_FMN-bd"/>
</dbReference>